<name>A0ABR4BTX4_9HELO</name>
<keyword evidence="2" id="KW-0472">Membrane</keyword>
<feature type="region of interest" description="Disordered" evidence="1">
    <location>
        <begin position="1"/>
        <end position="79"/>
    </location>
</feature>
<comment type="caution">
    <text evidence="3">The sequence shown here is derived from an EMBL/GenBank/DDBJ whole genome shotgun (WGS) entry which is preliminary data.</text>
</comment>
<feature type="transmembrane region" description="Helical" evidence="2">
    <location>
        <begin position="341"/>
        <end position="362"/>
    </location>
</feature>
<keyword evidence="2" id="KW-1133">Transmembrane helix</keyword>
<reference evidence="3 4" key="1">
    <citation type="journal article" date="2024" name="Commun. Biol.">
        <title>Comparative genomic analysis of thermophilic fungi reveals convergent evolutionary adaptations and gene losses.</title>
        <authorList>
            <person name="Steindorff A.S."/>
            <person name="Aguilar-Pontes M.V."/>
            <person name="Robinson A.J."/>
            <person name="Andreopoulos B."/>
            <person name="LaButti K."/>
            <person name="Kuo A."/>
            <person name="Mondo S."/>
            <person name="Riley R."/>
            <person name="Otillar R."/>
            <person name="Haridas S."/>
            <person name="Lipzen A."/>
            <person name="Grimwood J."/>
            <person name="Schmutz J."/>
            <person name="Clum A."/>
            <person name="Reid I.D."/>
            <person name="Moisan M.C."/>
            <person name="Butler G."/>
            <person name="Nguyen T.T.M."/>
            <person name="Dewar K."/>
            <person name="Conant G."/>
            <person name="Drula E."/>
            <person name="Henrissat B."/>
            <person name="Hansel C."/>
            <person name="Singer S."/>
            <person name="Hutchinson M.I."/>
            <person name="de Vries R.P."/>
            <person name="Natvig D.O."/>
            <person name="Powell A.J."/>
            <person name="Tsang A."/>
            <person name="Grigoriev I.V."/>
        </authorList>
    </citation>
    <scope>NUCLEOTIDE SEQUENCE [LARGE SCALE GENOMIC DNA]</scope>
    <source>
        <strain evidence="3 4">CBS 494.80</strain>
    </source>
</reference>
<dbReference type="Proteomes" id="UP001595075">
    <property type="component" value="Unassembled WGS sequence"/>
</dbReference>
<evidence type="ECO:0000256" key="1">
    <source>
        <dbReference type="SAM" id="MobiDB-lite"/>
    </source>
</evidence>
<evidence type="ECO:0008006" key="5">
    <source>
        <dbReference type="Google" id="ProtNLM"/>
    </source>
</evidence>
<feature type="compositionally biased region" description="Polar residues" evidence="1">
    <location>
        <begin position="1"/>
        <end position="20"/>
    </location>
</feature>
<dbReference type="PANTHER" id="PTHR36819:SF1">
    <property type="entry name" value="REGULATOR OF PHOSPHOLIPASE D SRF1"/>
    <property type="match status" value="1"/>
</dbReference>
<dbReference type="EMBL" id="JAZHXI010000020">
    <property type="protein sequence ID" value="KAL2061102.1"/>
    <property type="molecule type" value="Genomic_DNA"/>
</dbReference>
<evidence type="ECO:0000313" key="3">
    <source>
        <dbReference type="EMBL" id="KAL2061102.1"/>
    </source>
</evidence>
<gene>
    <name evidence="3" type="ORF">VTL71DRAFT_9154</name>
</gene>
<evidence type="ECO:0000256" key="2">
    <source>
        <dbReference type="SAM" id="Phobius"/>
    </source>
</evidence>
<protein>
    <recommendedName>
        <fullName evidence="5">Regulator of phospholipase D SRF1</fullName>
    </recommendedName>
</protein>
<feature type="transmembrane region" description="Helical" evidence="2">
    <location>
        <begin position="303"/>
        <end position="321"/>
    </location>
</feature>
<feature type="transmembrane region" description="Helical" evidence="2">
    <location>
        <begin position="385"/>
        <end position="408"/>
    </location>
</feature>
<evidence type="ECO:0000313" key="4">
    <source>
        <dbReference type="Proteomes" id="UP001595075"/>
    </source>
</evidence>
<organism evidence="3 4">
    <name type="scientific">Oculimacula yallundae</name>
    <dbReference type="NCBI Taxonomy" id="86028"/>
    <lineage>
        <taxon>Eukaryota</taxon>
        <taxon>Fungi</taxon>
        <taxon>Dikarya</taxon>
        <taxon>Ascomycota</taxon>
        <taxon>Pezizomycotina</taxon>
        <taxon>Leotiomycetes</taxon>
        <taxon>Helotiales</taxon>
        <taxon>Ploettnerulaceae</taxon>
        <taxon>Oculimacula</taxon>
    </lineage>
</organism>
<dbReference type="InterPro" id="IPR037737">
    <property type="entry name" value="Srf1"/>
</dbReference>
<keyword evidence="4" id="KW-1185">Reference proteome</keyword>
<feature type="transmembrane region" description="Helical" evidence="2">
    <location>
        <begin position="258"/>
        <end position="283"/>
    </location>
</feature>
<feature type="compositionally biased region" description="Low complexity" evidence="1">
    <location>
        <begin position="38"/>
        <end position="48"/>
    </location>
</feature>
<proteinExistence type="predicted"/>
<keyword evidence="2" id="KW-0812">Transmembrane</keyword>
<feature type="compositionally biased region" description="Low complexity" evidence="1">
    <location>
        <begin position="59"/>
        <end position="75"/>
    </location>
</feature>
<accession>A0ABR4BTX4</accession>
<dbReference type="PANTHER" id="PTHR36819">
    <property type="entry name" value="REGULATOR OF PHOSPHOLIPASE D SRF1"/>
    <property type="match status" value="1"/>
</dbReference>
<sequence>MATSDNASLTASAPRSQLESQHILHYGPPLRTNREASDASSASSAEAAMRINRSGKNRAAAYSSSSQNTQASGSTHGKNVVAQRVVKSLPPWVASYEEEDDDNPKAPSQLVSSLPRAHAAQHHYAPNLAHRTSHDGYIETIREGSAVKKTDTGFFGGHREPVKGRKWDHVRDAEPVIMQGGDIPNASPWVPFVRSSMYAPAANEDRKIVTPEFLQQQTPGYDRPWRGDLEHGEGSEKYSALLHSKKKRKGFLVRFQRALLLHALVPLVFRVTVLSTSIIALAISASVHHLSNVYTYAQNASTTMAIVVDVVAIPYILYITYDEYTGKPLGLRLPRAKIRLVLLDLFFIIFESANLALSFTALTDGEGACRVGATTDTNSIVCGRVKALCAILMIALIAWSLTFAVSIFRLVERVGGREEAD</sequence>